<dbReference type="Pfam" id="PF11992">
    <property type="entry name" value="TgpA_N"/>
    <property type="match status" value="1"/>
</dbReference>
<dbReference type="KEGG" id="bsed:DN745_10120"/>
<dbReference type="Pfam" id="PF01841">
    <property type="entry name" value="Transglut_core"/>
    <property type="match status" value="1"/>
</dbReference>
<accession>A0A2Z4FLJ4</accession>
<dbReference type="PANTHER" id="PTHR42736">
    <property type="entry name" value="PROTEIN-GLUTAMINE GAMMA-GLUTAMYLTRANSFERASE"/>
    <property type="match status" value="1"/>
</dbReference>
<dbReference type="AlphaFoldDB" id="A0A2Z4FLJ4"/>
<dbReference type="InterPro" id="IPR052901">
    <property type="entry name" value="Bact_TGase-like"/>
</dbReference>
<organism evidence="1 2">
    <name type="scientific">Bradymonas sediminis</name>
    <dbReference type="NCBI Taxonomy" id="1548548"/>
    <lineage>
        <taxon>Bacteria</taxon>
        <taxon>Deltaproteobacteria</taxon>
        <taxon>Bradymonadales</taxon>
        <taxon>Bradymonadaceae</taxon>
        <taxon>Bradymonas</taxon>
    </lineage>
</organism>
<gene>
    <name evidence="1" type="ORF">DN745_10120</name>
</gene>
<dbReference type="RefSeq" id="WP_111334531.1">
    <property type="nucleotide sequence ID" value="NZ_CP030032.1"/>
</dbReference>
<dbReference type="InterPro" id="IPR021878">
    <property type="entry name" value="TgpA_N"/>
</dbReference>
<dbReference type="OrthoDB" id="9804872at2"/>
<evidence type="ECO:0000313" key="2">
    <source>
        <dbReference type="Proteomes" id="UP000249799"/>
    </source>
</evidence>
<sequence>MNLKMQQHLAGLHKGGIYAVVLIAFLCAAFGGGVGALTGAGFIIATLASWFTSKNKPADATPSRWWNVVTLGFIAFTAFQLLATSEPIIVAALRFVLVLIAIKLFGRFRTRDDLQIYALTLLVFAASTALSQDIVYGLFFGLYVIAGTFSMALFHLNSEVNPDEKSAQRVQISSSSRSPFDRRYMLVLGAISLVIFVSSLTIFFVFPRVGLGFFVNKSRDSMSVTGFSDSVELGSHGAIRDNPEVVMRAEFPDGRPENYQSLHWRTMTFDHYNGATWSQSVDDSERSLPTAKKGYQFTPIQTEKWKPAAAGGPAQQVDIYLEPLGVNLLPRLWPTGNVRYGNNALMVSWNPLKGGFTIDAYSDLRHTLESEVGVAYSIQQLTLPNAEELRGQTYETEQRRPDAQYLQLPNLSQDFLSLAEQVSRGAETPYEKAEAIVAHLSTSYGYTTDLPPVRDDEPIESFVFDTKQGHCEYFASTAVLMLRARGVHARLVTGFLGGAWNSMGGYLGVRQGDAHAWAEVYVPNYGWVPIDPTPAADVLPVQRGPMETWLRNAYDAARLNWMKWVIEYDLGAQIALAQKAAKFFGSGARSNPDSPQKSDDKSKSDLNLGALAYGIILLAALAILVWLSRRWLFRTQASKLQEIFARVERAGASAGVERRADEGPGVYLERLSQAFPDAAPELAALRQRYLTARFGGREPGPMQLAGMRELVAALRKKLPRKPRDSGR</sequence>
<protein>
    <submittedName>
        <fullName evidence="1">Uncharacterized protein</fullName>
    </submittedName>
</protein>
<dbReference type="Pfam" id="PF13559">
    <property type="entry name" value="DUF4129"/>
    <property type="match status" value="1"/>
</dbReference>
<evidence type="ECO:0000313" key="1">
    <source>
        <dbReference type="EMBL" id="AWV89675.1"/>
    </source>
</evidence>
<proteinExistence type="predicted"/>
<dbReference type="SMART" id="SM00460">
    <property type="entry name" value="TGc"/>
    <property type="match status" value="1"/>
</dbReference>
<dbReference type="PANTHER" id="PTHR42736:SF1">
    <property type="entry name" value="PROTEIN-GLUTAMINE GAMMA-GLUTAMYLTRANSFERASE"/>
    <property type="match status" value="1"/>
</dbReference>
<dbReference type="InterPro" id="IPR038765">
    <property type="entry name" value="Papain-like_cys_pep_sf"/>
</dbReference>
<dbReference type="SUPFAM" id="SSF54001">
    <property type="entry name" value="Cysteine proteinases"/>
    <property type="match status" value="1"/>
</dbReference>
<dbReference type="Gene3D" id="3.10.620.30">
    <property type="match status" value="1"/>
</dbReference>
<name>A0A2Z4FLJ4_9DELT</name>
<dbReference type="EMBL" id="CP030032">
    <property type="protein sequence ID" value="AWV89675.1"/>
    <property type="molecule type" value="Genomic_DNA"/>
</dbReference>
<dbReference type="InterPro" id="IPR025403">
    <property type="entry name" value="TgpA-like_C"/>
</dbReference>
<dbReference type="Proteomes" id="UP000249799">
    <property type="component" value="Chromosome"/>
</dbReference>
<dbReference type="InterPro" id="IPR002931">
    <property type="entry name" value="Transglutaminase-like"/>
</dbReference>
<keyword evidence="2" id="KW-1185">Reference proteome</keyword>
<reference evidence="1 2" key="1">
    <citation type="submission" date="2018-06" db="EMBL/GenBank/DDBJ databases">
        <title>Lujinxingia sediminis gen. nov. sp. nov., a new facultative anaerobic member of the class Deltaproteobacteria, and proposal of Lujinxingaceae fam. nov.</title>
        <authorList>
            <person name="Guo L.-Y."/>
            <person name="Li C.-M."/>
            <person name="Wang S."/>
            <person name="Du Z.-J."/>
        </authorList>
    </citation>
    <scope>NUCLEOTIDE SEQUENCE [LARGE SCALE GENOMIC DNA]</scope>
    <source>
        <strain evidence="1 2">FA350</strain>
    </source>
</reference>